<feature type="domain" description="Manganese/iron superoxide dismutase N-terminal" evidence="6">
    <location>
        <begin position="4"/>
        <end position="86"/>
    </location>
</feature>
<comment type="caution">
    <text evidence="8">The sequence shown here is derived from an EMBL/GenBank/DDBJ whole genome shotgun (WGS) entry which is preliminary data.</text>
</comment>
<dbReference type="GO" id="GO:0004784">
    <property type="term" value="F:superoxide dismutase activity"/>
    <property type="evidence" value="ECO:0007669"/>
    <property type="project" value="UniProtKB-EC"/>
</dbReference>
<evidence type="ECO:0000313" key="9">
    <source>
        <dbReference type="Proteomes" id="UP001634154"/>
    </source>
</evidence>
<comment type="similarity">
    <text evidence="1 5">Belongs to the iron/manganese superoxide dismutase family.</text>
</comment>
<evidence type="ECO:0000256" key="2">
    <source>
        <dbReference type="ARBA" id="ARBA00012682"/>
    </source>
</evidence>
<dbReference type="PANTHER" id="PTHR43595">
    <property type="entry name" value="37S RIBOSOMAL PROTEIN S26, MITOCHONDRIAL"/>
    <property type="match status" value="1"/>
</dbReference>
<dbReference type="PROSITE" id="PS00088">
    <property type="entry name" value="SOD_MN"/>
    <property type="match status" value="1"/>
</dbReference>
<proteinExistence type="inferred from homology"/>
<evidence type="ECO:0000259" key="7">
    <source>
        <dbReference type="Pfam" id="PF02777"/>
    </source>
</evidence>
<dbReference type="InterPro" id="IPR001189">
    <property type="entry name" value="Mn/Fe_SOD"/>
</dbReference>
<dbReference type="InterPro" id="IPR036314">
    <property type="entry name" value="SOD_C_sf"/>
</dbReference>
<dbReference type="InterPro" id="IPR019832">
    <property type="entry name" value="Mn/Fe_SOD_C"/>
</dbReference>
<dbReference type="Proteomes" id="UP001634154">
    <property type="component" value="Unassembled WGS sequence"/>
</dbReference>
<keyword evidence="9" id="KW-1185">Reference proteome</keyword>
<evidence type="ECO:0000259" key="6">
    <source>
        <dbReference type="Pfam" id="PF00081"/>
    </source>
</evidence>
<dbReference type="InterPro" id="IPR036324">
    <property type="entry name" value="Mn/Fe_SOD_N_sf"/>
</dbReference>
<dbReference type="SUPFAM" id="SSF54719">
    <property type="entry name" value="Fe,Mn superoxide dismutase (SOD), C-terminal domain"/>
    <property type="match status" value="1"/>
</dbReference>
<dbReference type="InterPro" id="IPR019831">
    <property type="entry name" value="Mn/Fe_SOD_N"/>
</dbReference>
<evidence type="ECO:0000256" key="3">
    <source>
        <dbReference type="ARBA" id="ARBA00022723"/>
    </source>
</evidence>
<dbReference type="InterPro" id="IPR019833">
    <property type="entry name" value="Mn/Fe_SOD_BS"/>
</dbReference>
<keyword evidence="3 5" id="KW-0479">Metal-binding</keyword>
<evidence type="ECO:0000256" key="4">
    <source>
        <dbReference type="ARBA" id="ARBA00023002"/>
    </source>
</evidence>
<evidence type="ECO:0000256" key="5">
    <source>
        <dbReference type="RuleBase" id="RU000414"/>
    </source>
</evidence>
<comment type="function">
    <text evidence="5">Destroys radicals which are normally produced within the cells and which are toxic to biological systems.</text>
</comment>
<dbReference type="EMBL" id="JBJXVJ010000004">
    <property type="protein sequence ID" value="MFN1218806.1"/>
    <property type="molecule type" value="Genomic_DNA"/>
</dbReference>
<dbReference type="Gene3D" id="3.55.40.20">
    <property type="entry name" value="Iron/manganese superoxide dismutase, C-terminal domain"/>
    <property type="match status" value="1"/>
</dbReference>
<dbReference type="PIRSF" id="PIRSF000349">
    <property type="entry name" value="SODismutase"/>
    <property type="match status" value="1"/>
</dbReference>
<dbReference type="RefSeq" id="WP_409357658.1">
    <property type="nucleotide sequence ID" value="NZ_JBJXVJ010000004.1"/>
</dbReference>
<evidence type="ECO:0000256" key="1">
    <source>
        <dbReference type="ARBA" id="ARBA00008714"/>
    </source>
</evidence>
<evidence type="ECO:0000313" key="8">
    <source>
        <dbReference type="EMBL" id="MFN1218806.1"/>
    </source>
</evidence>
<feature type="domain" description="Manganese/iron superoxide dismutase C-terminal" evidence="7">
    <location>
        <begin position="93"/>
        <end position="198"/>
    </location>
</feature>
<reference evidence="8 9" key="1">
    <citation type="submission" date="2024-12" db="EMBL/GenBank/DDBJ databases">
        <title>Draft genome sequence of Chryseobacterium kwangjuense AG447.</title>
        <authorList>
            <person name="Cheptsov V.S."/>
            <person name="Belov A."/>
            <person name="Zavarzina A.G."/>
        </authorList>
    </citation>
    <scope>NUCLEOTIDE SEQUENCE [LARGE SCALE GENOMIC DNA]</scope>
    <source>
        <strain evidence="8 9">AG447</strain>
    </source>
</reference>
<name>A0ABW9K6W1_9FLAO</name>
<dbReference type="Pfam" id="PF00081">
    <property type="entry name" value="Sod_Fe_N"/>
    <property type="match status" value="1"/>
</dbReference>
<dbReference type="Pfam" id="PF02777">
    <property type="entry name" value="Sod_Fe_C"/>
    <property type="match status" value="1"/>
</dbReference>
<dbReference type="Gene3D" id="1.10.287.990">
    <property type="entry name" value="Fe,Mn superoxide dismutase (SOD) domain"/>
    <property type="match status" value="1"/>
</dbReference>
<organism evidence="8 9">
    <name type="scientific">Chryseobacterium kwangjuense</name>
    <dbReference type="NCBI Taxonomy" id="267125"/>
    <lineage>
        <taxon>Bacteria</taxon>
        <taxon>Pseudomonadati</taxon>
        <taxon>Bacteroidota</taxon>
        <taxon>Flavobacteriia</taxon>
        <taxon>Flavobacteriales</taxon>
        <taxon>Weeksellaceae</taxon>
        <taxon>Chryseobacterium group</taxon>
        <taxon>Chryseobacterium</taxon>
    </lineage>
</organism>
<protein>
    <recommendedName>
        <fullName evidence="2 5">Superoxide dismutase</fullName>
        <ecNumber evidence="2 5">1.15.1.1</ecNumber>
    </recommendedName>
</protein>
<comment type="catalytic activity">
    <reaction evidence="5">
        <text>2 superoxide + 2 H(+) = H2O2 + O2</text>
        <dbReference type="Rhea" id="RHEA:20696"/>
        <dbReference type="ChEBI" id="CHEBI:15378"/>
        <dbReference type="ChEBI" id="CHEBI:15379"/>
        <dbReference type="ChEBI" id="CHEBI:16240"/>
        <dbReference type="ChEBI" id="CHEBI:18421"/>
        <dbReference type="EC" id="1.15.1.1"/>
    </reaction>
</comment>
<dbReference type="EC" id="1.15.1.1" evidence="2 5"/>
<dbReference type="PANTHER" id="PTHR43595:SF2">
    <property type="entry name" value="SMALL RIBOSOMAL SUBUNIT PROTEIN MS42"/>
    <property type="match status" value="1"/>
</dbReference>
<keyword evidence="4 5" id="KW-0560">Oxidoreductase</keyword>
<accession>A0ABW9K6W1</accession>
<dbReference type="PRINTS" id="PR01703">
    <property type="entry name" value="MNSODISMTASE"/>
</dbReference>
<gene>
    <name evidence="8" type="ORF">ACKW6Q_17710</name>
</gene>
<sequence length="211" mass="23924">MNAFNLPQLPYAYDALEPFIDKETMTIHHQRHHQAYVDNLNAALKASDETSTDLDSILQRISEYSPAVRNNGGGHYNHSLFWEILSPQPKLNPEGKLAEAINSGFGSIENLKAEMKKAGLGQFGSGWVWLFVKFSGSLAITSTPNQDNPMMDVQSANRGFPILGIDVWEHAYYLAYQNKRADYLDSFWSVLDWSAVERNMKKPFQKSDKSY</sequence>
<dbReference type="SUPFAM" id="SSF46609">
    <property type="entry name" value="Fe,Mn superoxide dismutase (SOD), N-terminal domain"/>
    <property type="match status" value="1"/>
</dbReference>